<keyword evidence="1" id="KW-0812">Transmembrane</keyword>
<name>A0A0D6JFL2_9HYPH</name>
<evidence type="ECO:0000256" key="1">
    <source>
        <dbReference type="SAM" id="Phobius"/>
    </source>
</evidence>
<sequence>MKKAQIIGIAIAGVAGLTAFMMMRGIVNREPETRTKEVAINTTQVLVARNDIRLGDIVNEQSFEWQAWPADGVREGLITISNKQAKSEFSGSVARMPIIAGEPITAKKLIKVGEGGVLAAILPAGMRAVSTSIQQKTAVGGLILPNDHVDVILIRRVRGRTNTDEHVSDTLFRNVRVLAIGQQLEQVPGKKTAEASNNTTATLELTPRQAELLALANSMGEITLSLRSIADLNSEGQNLTGNALNRDRSNSVQVLRYGVKSRAYGVN</sequence>
<dbReference type="Pfam" id="PF16976">
    <property type="entry name" value="RcpC"/>
    <property type="match status" value="1"/>
</dbReference>
<evidence type="ECO:0000259" key="2">
    <source>
        <dbReference type="SMART" id="SM00858"/>
    </source>
</evidence>
<dbReference type="KEGG" id="fil:BN1229_v1_1917"/>
<dbReference type="SMART" id="SM00858">
    <property type="entry name" value="SAF"/>
    <property type="match status" value="1"/>
</dbReference>
<dbReference type="EMBL" id="LN829119">
    <property type="protein sequence ID" value="CPR18911.1"/>
    <property type="molecule type" value="Genomic_DNA"/>
</dbReference>
<proteinExistence type="predicted"/>
<keyword evidence="4" id="KW-1185">Reference proteome</keyword>
<dbReference type="CDD" id="cd11614">
    <property type="entry name" value="SAF_CpaB_FlgA_like"/>
    <property type="match status" value="1"/>
</dbReference>
<protein>
    <submittedName>
        <fullName evidence="3">Flp pilus assembly protein CpaB</fullName>
    </submittedName>
</protein>
<feature type="transmembrane region" description="Helical" evidence="1">
    <location>
        <begin position="6"/>
        <end position="27"/>
    </location>
</feature>
<keyword evidence="1" id="KW-1133">Transmembrane helix</keyword>
<evidence type="ECO:0000313" key="4">
    <source>
        <dbReference type="Proteomes" id="UP000033187"/>
    </source>
</evidence>
<dbReference type="InterPro" id="IPR031571">
    <property type="entry name" value="RcpC_dom"/>
</dbReference>
<dbReference type="Proteomes" id="UP000033187">
    <property type="component" value="Chromosome 1"/>
</dbReference>
<feature type="domain" description="SAF" evidence="2">
    <location>
        <begin position="43"/>
        <end position="110"/>
    </location>
</feature>
<dbReference type="NCBIfam" id="TIGR03177">
    <property type="entry name" value="pilus_cpaB"/>
    <property type="match status" value="1"/>
</dbReference>
<accession>A0A0D6JFL2</accession>
<evidence type="ECO:0000313" key="3">
    <source>
        <dbReference type="EMBL" id="CPR18911.1"/>
    </source>
</evidence>
<dbReference type="RefSeq" id="WP_046478028.1">
    <property type="nucleotide sequence ID" value="NZ_LN829118.1"/>
</dbReference>
<gene>
    <name evidence="3" type="ORF">YBN1229_v1_1920</name>
</gene>
<dbReference type="KEGG" id="fiy:BN1229_v1_1920"/>
<reference evidence="4" key="1">
    <citation type="submission" date="2015-02" db="EMBL/GenBank/DDBJ databases">
        <authorList>
            <person name="Chooi Y.-H."/>
        </authorList>
    </citation>
    <scope>NUCLEOTIDE SEQUENCE [LARGE SCALE GENOMIC DNA]</scope>
    <source>
        <strain evidence="4">strain Y</strain>
    </source>
</reference>
<dbReference type="AlphaFoldDB" id="A0A0D6JFL2"/>
<dbReference type="InterPro" id="IPR017592">
    <property type="entry name" value="Pilus_assmbl_Flp-typ_CpaB"/>
</dbReference>
<keyword evidence="1" id="KW-0472">Membrane</keyword>
<organism evidence="3 4">
    <name type="scientific">Candidatus Filomicrobium marinum</name>
    <dbReference type="NCBI Taxonomy" id="1608628"/>
    <lineage>
        <taxon>Bacteria</taxon>
        <taxon>Pseudomonadati</taxon>
        <taxon>Pseudomonadota</taxon>
        <taxon>Alphaproteobacteria</taxon>
        <taxon>Hyphomicrobiales</taxon>
        <taxon>Hyphomicrobiaceae</taxon>
        <taxon>Filomicrobium</taxon>
    </lineage>
</organism>
<dbReference type="OrthoDB" id="163768at2"/>
<dbReference type="Pfam" id="PF08666">
    <property type="entry name" value="SAF"/>
    <property type="match status" value="1"/>
</dbReference>
<dbReference type="InterPro" id="IPR013974">
    <property type="entry name" value="SAF"/>
</dbReference>